<dbReference type="PROSITE" id="PS00455">
    <property type="entry name" value="AMP_BINDING"/>
    <property type="match status" value="1"/>
</dbReference>
<evidence type="ECO:0000259" key="5">
    <source>
        <dbReference type="Pfam" id="PF00550"/>
    </source>
</evidence>
<dbReference type="PANTHER" id="PTHR45527">
    <property type="entry name" value="NONRIBOSOMAL PEPTIDE SYNTHETASE"/>
    <property type="match status" value="1"/>
</dbReference>
<dbReference type="GO" id="GO:0043041">
    <property type="term" value="P:amino acid activation for nonribosomal peptide biosynthetic process"/>
    <property type="evidence" value="ECO:0007669"/>
    <property type="project" value="TreeGrafter"/>
</dbReference>
<dbReference type="GO" id="GO:0016874">
    <property type="term" value="F:ligase activity"/>
    <property type="evidence" value="ECO:0007669"/>
    <property type="project" value="UniProtKB-KW"/>
</dbReference>
<dbReference type="GO" id="GO:0044550">
    <property type="term" value="P:secondary metabolite biosynthetic process"/>
    <property type="evidence" value="ECO:0007669"/>
    <property type="project" value="TreeGrafter"/>
</dbReference>
<keyword evidence="3" id="KW-0436">Ligase</keyword>
<dbReference type="GO" id="GO:0031177">
    <property type="term" value="F:phosphopantetheine binding"/>
    <property type="evidence" value="ECO:0007669"/>
    <property type="project" value="TreeGrafter"/>
</dbReference>
<evidence type="ECO:0000259" key="4">
    <source>
        <dbReference type="Pfam" id="PF00501"/>
    </source>
</evidence>
<evidence type="ECO:0000256" key="2">
    <source>
        <dbReference type="ARBA" id="ARBA00022553"/>
    </source>
</evidence>
<sequence>MAPASEGWFYPLHNINKRNTLILFFEDPGEAKVILPFSFLSTYRDTLTSKTTMTTENGTNGVNIATPANDVNDTHLINGIHTPKLLEATIVDQFDDWVSKIPNSVAVEWQGQHLTYAELQTASLRVARALLAAGVKPYDKVAVLTDMSLEMLPSILGTLRTGAAYVPIDVAAWSRSRIEATLFELSSPFTLVTTPVPGLALPEFTVHFQKQWLQSPLGNAAGLTAQLAALRRDFKDDLLSWIIFTSGTTGKSKGVMVYHRAIHALAISFNHSDYLESALGKDIRVMLAFSIAFDACAAVVWGTLTKGRAIVMASSSSFPEVATTCEVLHLTPSMLASLAPSKAYDPAVCIFLGAEAPNIEVIREWTHPDRKIFNTYGPTETTCVISLGEIDPNKEPPFGEIVAGAKVVLVDHNLEECNKGEVLIGGPNLAAGYFNNAELTAAKFIQWNGERWYRTGDLAEKTEDGDFVWAGRTDSLVKNRGFLINIETEVGPALLSFPTVRVAVALMWRDKLVGFIQPSTVDVDELRAFLRGRYDPFIVPDDIVALDSFPLTVNSKIDKRALSTQLDERFLHDDEGLEQEGKELSSYDALRLAFSKTLHVPTKELNSNSSFTRLGGNSLTSIRLANGLKKYGYSVIAIQVLRLDMIEELEKVVAAIPKVDETEEYTTGPAVATDVQKGFLKRSLDNPDYCALIGTARYIGDRLATPTADELHKAFVVALSAHSIFQTRFGAGNFSLSDLGHLNLNWKQVSVSQDEFESAILAEEGKALQAIKDVTRIDIEVPYFDVTAITVPERKDVAFITRAHHILGDVFSTAILFRDVQSALRGETVVQGTRWADFARFMESYKLQNLPRAITTFEKILGPLPNTSILQLPAPKTPPHVDHYDLKILNSPCNFTKSALDAATSLQGITATTMVYAAWALFLSKISGWDRVGFSISLSGRTVPWPPAQAVVGPVVGKSPFSTEVPVAKTVHEWLAEVHKLTLDIMEFDGVTSSLPDSMRANPTTNSTNVLCFLDMPQTSNSWTFKDKQKHNYLLDWYLFPHGDGLKTEFEFNFAKIDENWAKEAAKIPGRMLEGLINAGPTTLVGDVLESTQGIVGF</sequence>
<dbReference type="GO" id="GO:0005737">
    <property type="term" value="C:cytoplasm"/>
    <property type="evidence" value="ECO:0007669"/>
    <property type="project" value="TreeGrafter"/>
</dbReference>
<gene>
    <name evidence="7" type="ORF">PENPOL_c005G09003</name>
</gene>
<keyword evidence="2" id="KW-0597">Phosphoprotein</keyword>
<dbReference type="Pfam" id="PF00501">
    <property type="entry name" value="AMP-binding"/>
    <property type="match status" value="1"/>
</dbReference>
<dbReference type="InterPro" id="IPR009081">
    <property type="entry name" value="PP-bd_ACP"/>
</dbReference>
<comment type="caution">
    <text evidence="7">The sequence shown here is derived from an EMBL/GenBank/DDBJ whole genome shotgun (WGS) entry which is preliminary data.</text>
</comment>
<evidence type="ECO:0000313" key="8">
    <source>
        <dbReference type="Proteomes" id="UP000191408"/>
    </source>
</evidence>
<dbReference type="Gene3D" id="3.40.50.12780">
    <property type="entry name" value="N-terminal domain of ligase-like"/>
    <property type="match status" value="1"/>
</dbReference>
<dbReference type="OrthoDB" id="4173275at2759"/>
<dbReference type="InterPro" id="IPR036736">
    <property type="entry name" value="ACP-like_sf"/>
</dbReference>
<dbReference type="SUPFAM" id="SSF47336">
    <property type="entry name" value="ACP-like"/>
    <property type="match status" value="1"/>
</dbReference>
<feature type="domain" description="Carrier" evidence="5">
    <location>
        <begin position="589"/>
        <end position="634"/>
    </location>
</feature>
<protein>
    <recommendedName>
        <fullName evidence="9">Carrier domain-containing protein</fullName>
    </recommendedName>
</protein>
<organism evidence="7 8">
    <name type="scientific">Penicillium polonicum</name>
    <dbReference type="NCBI Taxonomy" id="60169"/>
    <lineage>
        <taxon>Eukaryota</taxon>
        <taxon>Fungi</taxon>
        <taxon>Dikarya</taxon>
        <taxon>Ascomycota</taxon>
        <taxon>Pezizomycotina</taxon>
        <taxon>Eurotiomycetes</taxon>
        <taxon>Eurotiomycetidae</taxon>
        <taxon>Eurotiales</taxon>
        <taxon>Aspergillaceae</taxon>
        <taxon>Penicillium</taxon>
    </lineage>
</organism>
<dbReference type="InterPro" id="IPR000873">
    <property type="entry name" value="AMP-dep_synth/lig_dom"/>
</dbReference>
<evidence type="ECO:0000256" key="1">
    <source>
        <dbReference type="ARBA" id="ARBA00022450"/>
    </source>
</evidence>
<dbReference type="PANTHER" id="PTHR45527:SF1">
    <property type="entry name" value="FATTY ACID SYNTHASE"/>
    <property type="match status" value="1"/>
</dbReference>
<dbReference type="InterPro" id="IPR042099">
    <property type="entry name" value="ANL_N_sf"/>
</dbReference>
<dbReference type="InterPro" id="IPR001242">
    <property type="entry name" value="Condensation_dom"/>
</dbReference>
<dbReference type="EMBL" id="MDYM01000005">
    <property type="protein sequence ID" value="OQD65957.1"/>
    <property type="molecule type" value="Genomic_DNA"/>
</dbReference>
<evidence type="ECO:0000259" key="6">
    <source>
        <dbReference type="Pfam" id="PF00668"/>
    </source>
</evidence>
<dbReference type="Pfam" id="PF00550">
    <property type="entry name" value="PP-binding"/>
    <property type="match status" value="1"/>
</dbReference>
<keyword evidence="1" id="KW-0596">Phosphopantetheine</keyword>
<dbReference type="InterPro" id="IPR023213">
    <property type="entry name" value="CAT-like_dom_sf"/>
</dbReference>
<dbReference type="Proteomes" id="UP000191408">
    <property type="component" value="Unassembled WGS sequence"/>
</dbReference>
<feature type="domain" description="Condensation" evidence="6">
    <location>
        <begin position="709"/>
        <end position="991"/>
    </location>
</feature>
<keyword evidence="8" id="KW-1185">Reference proteome</keyword>
<dbReference type="Gene3D" id="3.30.559.30">
    <property type="entry name" value="Nonribosomal peptide synthetase, condensation domain"/>
    <property type="match status" value="1"/>
</dbReference>
<feature type="domain" description="AMP-dependent synthetase/ligase" evidence="4">
    <location>
        <begin position="94"/>
        <end position="434"/>
    </location>
</feature>
<dbReference type="PROSITE" id="PS00012">
    <property type="entry name" value="PHOSPHOPANTETHEINE"/>
    <property type="match status" value="1"/>
</dbReference>
<dbReference type="InterPro" id="IPR006162">
    <property type="entry name" value="Ppantetheine_attach_site"/>
</dbReference>
<evidence type="ECO:0000313" key="7">
    <source>
        <dbReference type="EMBL" id="OQD65957.1"/>
    </source>
</evidence>
<dbReference type="SUPFAM" id="SSF56801">
    <property type="entry name" value="Acetyl-CoA synthetase-like"/>
    <property type="match status" value="1"/>
</dbReference>
<dbReference type="InterPro" id="IPR045851">
    <property type="entry name" value="AMP-bd_C_sf"/>
</dbReference>
<dbReference type="Gene3D" id="1.10.1200.10">
    <property type="entry name" value="ACP-like"/>
    <property type="match status" value="1"/>
</dbReference>
<dbReference type="STRING" id="60169.A0A1V6NN28"/>
<dbReference type="SUPFAM" id="SSF52777">
    <property type="entry name" value="CoA-dependent acyltransferases"/>
    <property type="match status" value="2"/>
</dbReference>
<dbReference type="Gene3D" id="3.30.559.10">
    <property type="entry name" value="Chloramphenicol acetyltransferase-like domain"/>
    <property type="match status" value="1"/>
</dbReference>
<evidence type="ECO:0000256" key="3">
    <source>
        <dbReference type="ARBA" id="ARBA00022598"/>
    </source>
</evidence>
<dbReference type="InterPro" id="IPR020845">
    <property type="entry name" value="AMP-binding_CS"/>
</dbReference>
<proteinExistence type="predicted"/>
<dbReference type="Gene3D" id="3.30.300.30">
    <property type="match status" value="1"/>
</dbReference>
<evidence type="ECO:0008006" key="9">
    <source>
        <dbReference type="Google" id="ProtNLM"/>
    </source>
</evidence>
<name>A0A1V6NN28_PENPO</name>
<reference evidence="8" key="1">
    <citation type="journal article" date="2017" name="Nat. Microbiol.">
        <title>Global analysis of biosynthetic gene clusters reveals vast potential of secondary metabolite production in Penicillium species.</title>
        <authorList>
            <person name="Nielsen J.C."/>
            <person name="Grijseels S."/>
            <person name="Prigent S."/>
            <person name="Ji B."/>
            <person name="Dainat J."/>
            <person name="Nielsen K.F."/>
            <person name="Frisvad J.C."/>
            <person name="Workman M."/>
            <person name="Nielsen J."/>
        </authorList>
    </citation>
    <scope>NUCLEOTIDE SEQUENCE [LARGE SCALE GENOMIC DNA]</scope>
    <source>
        <strain evidence="8">IBT 4502</strain>
    </source>
</reference>
<accession>A0A1V6NN28</accession>
<dbReference type="Pfam" id="PF00668">
    <property type="entry name" value="Condensation"/>
    <property type="match status" value="1"/>
</dbReference>
<dbReference type="AlphaFoldDB" id="A0A1V6NN28"/>